<evidence type="ECO:0000313" key="2">
    <source>
        <dbReference type="Proteomes" id="UP000000753"/>
    </source>
</evidence>
<dbReference type="eggNOG" id="COG3495">
    <property type="taxonomic scope" value="Bacteria"/>
</dbReference>
<reference evidence="1 2" key="1">
    <citation type="journal article" date="2008" name="PLoS ONE">
        <title>Environmental adaptation: genomic analysis of the piezotolerant and psychrotolerant deep-sea iron reducing bacterium Shewanella piezotolerans WP3.</title>
        <authorList>
            <person name="Wang F."/>
            <person name="Wang J."/>
            <person name="Jian H."/>
            <person name="Zhang B."/>
            <person name="Li S."/>
            <person name="Wang F."/>
            <person name="Zeng X."/>
            <person name="Gao L."/>
            <person name="Bartlett D.H."/>
            <person name="Yu J."/>
            <person name="Hu S."/>
            <person name="Xiao X."/>
        </authorList>
    </citation>
    <scope>NUCLEOTIDE SEQUENCE [LARGE SCALE GENOMIC DNA]</scope>
    <source>
        <strain evidence="2">WP3 / JCM 13877</strain>
    </source>
</reference>
<accession>B8CS58</accession>
<dbReference type="EMBL" id="CP000472">
    <property type="protein sequence ID" value="ACJ30348.1"/>
    <property type="molecule type" value="Genomic_DNA"/>
</dbReference>
<proteinExistence type="predicted"/>
<dbReference type="Proteomes" id="UP000000753">
    <property type="component" value="Chromosome"/>
</dbReference>
<sequence length="227" mass="25430">MKRLLLFCVLSGSAAAEYESLEWSTLAPAINEPRVILPEVNDTQKRMLGYVLQLQSKTDEASIADVNKIKSTLKKQGIDADIALQARANYMMLEQRKAESLNTTLNGQKVRLSGFVVPIKFAGIKAVEFLFLPHAGACIHMPPPAANQVIKLQYSQGFEVNNVQYPVWVEGTIKADLRTERVELVDGEMPVTMGYMMEGVSIEHYYSAQSKHQRQDADTSLSHRHQH</sequence>
<evidence type="ECO:0008006" key="3">
    <source>
        <dbReference type="Google" id="ProtNLM"/>
    </source>
</evidence>
<dbReference type="InterPro" id="IPR021727">
    <property type="entry name" value="DUF3299"/>
</dbReference>
<dbReference type="Pfam" id="PF11736">
    <property type="entry name" value="DUF3299"/>
    <property type="match status" value="1"/>
</dbReference>
<name>B8CS58_SHEPW</name>
<protein>
    <recommendedName>
        <fullName evidence="3">Lipoprotein</fullName>
    </recommendedName>
</protein>
<dbReference type="AlphaFoldDB" id="B8CS58"/>
<gene>
    <name evidence="1" type="ordered locus">swp_3661</name>
</gene>
<organism evidence="1 2">
    <name type="scientific">Shewanella piezotolerans (strain WP3 / JCM 13877)</name>
    <dbReference type="NCBI Taxonomy" id="225849"/>
    <lineage>
        <taxon>Bacteria</taxon>
        <taxon>Pseudomonadati</taxon>
        <taxon>Pseudomonadota</taxon>
        <taxon>Gammaproteobacteria</taxon>
        <taxon>Alteromonadales</taxon>
        <taxon>Shewanellaceae</taxon>
        <taxon>Shewanella</taxon>
    </lineage>
</organism>
<keyword evidence="2" id="KW-1185">Reference proteome</keyword>
<evidence type="ECO:0000313" key="1">
    <source>
        <dbReference type="EMBL" id="ACJ30348.1"/>
    </source>
</evidence>
<dbReference type="STRING" id="225849.swp_3661"/>
<dbReference type="HOGENOM" id="CLU_099457_0_0_6"/>
<dbReference type="Gene3D" id="2.40.50.870">
    <property type="entry name" value="Protein of unknown function (DUF3299)"/>
    <property type="match status" value="1"/>
</dbReference>
<dbReference type="KEGG" id="swp:swp_3661"/>